<dbReference type="Proteomes" id="UP000552954">
    <property type="component" value="Unassembled WGS sequence"/>
</dbReference>
<accession>A0A849K8V9</accession>
<comment type="caution">
    <text evidence="11">The sequence shown here is derived from an EMBL/GenBank/DDBJ whole genome shotgun (WGS) entry which is preliminary data.</text>
</comment>
<evidence type="ECO:0000256" key="5">
    <source>
        <dbReference type="ARBA" id="ARBA00018141"/>
    </source>
</evidence>
<dbReference type="InterPro" id="IPR007115">
    <property type="entry name" value="6-PTP_synth/QueD"/>
</dbReference>
<reference evidence="11 12" key="1">
    <citation type="submission" date="2020-05" db="EMBL/GenBank/DDBJ databases">
        <authorList>
            <person name="Khan S.A."/>
            <person name="Jeon C.O."/>
            <person name="Chun B.H."/>
        </authorList>
    </citation>
    <scope>NUCLEOTIDE SEQUENCE [LARGE SCALE GENOMIC DNA]</scope>
    <source>
        <strain evidence="11 12">B156</strain>
    </source>
</reference>
<comment type="cofactor">
    <cofactor evidence="1">
        <name>Zn(2+)</name>
        <dbReference type="ChEBI" id="CHEBI:29105"/>
    </cofactor>
</comment>
<dbReference type="UniPathway" id="UPA00391"/>
<comment type="pathway">
    <text evidence="2">Purine metabolism; 7-cyano-7-deazaguanine biosynthesis.</text>
</comment>
<dbReference type="EC" id="4.1.2.50" evidence="4"/>
<dbReference type="Gene3D" id="3.30.479.10">
    <property type="entry name" value="6-pyruvoyl tetrahydropterin synthase/QueD"/>
    <property type="match status" value="3"/>
</dbReference>
<evidence type="ECO:0000313" key="11">
    <source>
        <dbReference type="EMBL" id="NNU44768.1"/>
    </source>
</evidence>
<evidence type="ECO:0000313" key="12">
    <source>
        <dbReference type="Proteomes" id="UP000552954"/>
    </source>
</evidence>
<keyword evidence="12" id="KW-1185">Reference proteome</keyword>
<keyword evidence="8" id="KW-0456">Lyase</keyword>
<proteinExistence type="inferred from homology"/>
<dbReference type="EMBL" id="JABFCS010000001">
    <property type="protein sequence ID" value="NNU44768.1"/>
    <property type="molecule type" value="Genomic_DNA"/>
</dbReference>
<evidence type="ECO:0000256" key="1">
    <source>
        <dbReference type="ARBA" id="ARBA00001947"/>
    </source>
</evidence>
<evidence type="ECO:0000256" key="10">
    <source>
        <dbReference type="ARBA" id="ARBA00048807"/>
    </source>
</evidence>
<dbReference type="SUPFAM" id="SSF55620">
    <property type="entry name" value="Tetrahydrobiopterin biosynthesis enzymes-like"/>
    <property type="match status" value="3"/>
</dbReference>
<evidence type="ECO:0000256" key="4">
    <source>
        <dbReference type="ARBA" id="ARBA00012982"/>
    </source>
</evidence>
<keyword evidence="7" id="KW-0862">Zinc</keyword>
<comment type="catalytic activity">
    <reaction evidence="10">
        <text>7,8-dihydroneopterin 3'-triphosphate + H2O = 6-carboxy-5,6,7,8-tetrahydropterin + triphosphate + acetaldehyde + 2 H(+)</text>
        <dbReference type="Rhea" id="RHEA:27966"/>
        <dbReference type="ChEBI" id="CHEBI:15343"/>
        <dbReference type="ChEBI" id="CHEBI:15377"/>
        <dbReference type="ChEBI" id="CHEBI:15378"/>
        <dbReference type="ChEBI" id="CHEBI:18036"/>
        <dbReference type="ChEBI" id="CHEBI:58462"/>
        <dbReference type="ChEBI" id="CHEBI:61032"/>
        <dbReference type="EC" id="4.1.2.50"/>
    </reaction>
</comment>
<evidence type="ECO:0000256" key="9">
    <source>
        <dbReference type="ARBA" id="ARBA00031449"/>
    </source>
</evidence>
<sequence length="364" mass="40535">MCAAQLSVATSGFEAARQVAILPERHRSRRLHGHSFAATVFAEMANGAVSFPGAEVGTLSERLEACIAPLNYAFLNDHLEMPTDENLARWIWQRLGVRGIARVALQSTSGSGVDLDRGRAAHVWRRYRFQAAHRLPNVAADHKCGRMHGHGFEVVIHANQDLGARHMSIDYDHLDELWAPLHFELNYHSLNEIEGLQNPTSEVIAAWIWRKLKVGLPELSWVTVYETASCGANFDGREYRIWKEFSFDSATALRHAPQGNARGGLHGHTYQLRLHMKAPLDEAMGWTIDFGDVKKNFDPIFKALDHQPLTEMDGLRDGDTGSLAAWIFAQARPKIPELSRVDLYETPGCGTLLAESLAGPCMPV</sequence>
<evidence type="ECO:0000256" key="3">
    <source>
        <dbReference type="ARBA" id="ARBA00008900"/>
    </source>
</evidence>
<gene>
    <name evidence="11" type="ORF">HK415_18810</name>
</gene>
<name>A0A849K8V9_9BURK</name>
<keyword evidence="6" id="KW-0479">Metal-binding</keyword>
<dbReference type="Pfam" id="PF01242">
    <property type="entry name" value="PTPS"/>
    <property type="match status" value="3"/>
</dbReference>
<evidence type="ECO:0000256" key="7">
    <source>
        <dbReference type="ARBA" id="ARBA00022833"/>
    </source>
</evidence>
<reference evidence="11 12" key="2">
    <citation type="submission" date="2020-06" db="EMBL/GenBank/DDBJ databases">
        <title>Ramlibacter rhizophilus sp. nov., isolated from rhizosphere soil of national flower Mugunghwa from South Korea.</title>
        <authorList>
            <person name="Zheng-Fei Y."/>
            <person name="Huan T."/>
        </authorList>
    </citation>
    <scope>NUCLEOTIDE SEQUENCE [LARGE SCALE GENOMIC DNA]</scope>
    <source>
        <strain evidence="11 12">B156</strain>
    </source>
</reference>
<protein>
    <recommendedName>
        <fullName evidence="5">6-carboxy-5,6,7,8-tetrahydropterin synthase</fullName>
        <ecNumber evidence="4">4.1.2.50</ecNumber>
    </recommendedName>
    <alternativeName>
        <fullName evidence="9">Queuosine biosynthesis protein QueD</fullName>
    </alternativeName>
</protein>
<comment type="similarity">
    <text evidence="3">Belongs to the PTPS family. QueD subfamily.</text>
</comment>
<organism evidence="11 12">
    <name type="scientific">Ramlibacter montanisoli</name>
    <dbReference type="NCBI Taxonomy" id="2732512"/>
    <lineage>
        <taxon>Bacteria</taxon>
        <taxon>Pseudomonadati</taxon>
        <taxon>Pseudomonadota</taxon>
        <taxon>Betaproteobacteria</taxon>
        <taxon>Burkholderiales</taxon>
        <taxon>Comamonadaceae</taxon>
        <taxon>Ramlibacter</taxon>
    </lineage>
</organism>
<evidence type="ECO:0000256" key="6">
    <source>
        <dbReference type="ARBA" id="ARBA00022723"/>
    </source>
</evidence>
<dbReference type="InterPro" id="IPR038418">
    <property type="entry name" value="6-PTP_synth/QueD_sf"/>
</dbReference>
<dbReference type="PANTHER" id="PTHR12589:SF7">
    <property type="entry name" value="6-PYRUVOYL TETRAHYDROBIOPTERIN SYNTHASE"/>
    <property type="match status" value="1"/>
</dbReference>
<evidence type="ECO:0000256" key="8">
    <source>
        <dbReference type="ARBA" id="ARBA00023239"/>
    </source>
</evidence>
<evidence type="ECO:0000256" key="2">
    <source>
        <dbReference type="ARBA" id="ARBA00005061"/>
    </source>
</evidence>
<dbReference type="PANTHER" id="PTHR12589">
    <property type="entry name" value="PYRUVOYL TETRAHYDROBIOPTERIN SYNTHASE"/>
    <property type="match status" value="1"/>
</dbReference>
<dbReference type="RefSeq" id="WP_171561929.1">
    <property type="nucleotide sequence ID" value="NZ_JABFCS010000001.1"/>
</dbReference>
<dbReference type="GO" id="GO:0070497">
    <property type="term" value="F:6-carboxytetrahydropterin synthase activity"/>
    <property type="evidence" value="ECO:0007669"/>
    <property type="project" value="UniProtKB-EC"/>
</dbReference>
<dbReference type="AlphaFoldDB" id="A0A849K8V9"/>
<dbReference type="GO" id="GO:0046872">
    <property type="term" value="F:metal ion binding"/>
    <property type="evidence" value="ECO:0007669"/>
    <property type="project" value="UniProtKB-KW"/>
</dbReference>